<dbReference type="InterPro" id="IPR017500">
    <property type="entry name" value="Phage_infect_YhgE_N"/>
</dbReference>
<keyword evidence="4 7" id="KW-0472">Membrane</keyword>
<dbReference type="Gene3D" id="3.40.1710.10">
    <property type="entry name" value="abc type-2 transporter like domain"/>
    <property type="match status" value="1"/>
</dbReference>
<evidence type="ECO:0000259" key="8">
    <source>
        <dbReference type="Pfam" id="PF12698"/>
    </source>
</evidence>
<feature type="domain" description="ABC-2 type transporter transmembrane" evidence="8">
    <location>
        <begin position="29"/>
        <end position="178"/>
    </location>
</feature>
<feature type="transmembrane region" description="Helical" evidence="7">
    <location>
        <begin position="832"/>
        <end position="854"/>
    </location>
</feature>
<dbReference type="EMBL" id="CVOU01000007">
    <property type="protein sequence ID" value="CRI18364.1"/>
    <property type="molecule type" value="Genomic_DNA"/>
</dbReference>
<evidence type="ECO:0000256" key="1">
    <source>
        <dbReference type="ARBA" id="ARBA00004141"/>
    </source>
</evidence>
<evidence type="ECO:0000313" key="9">
    <source>
        <dbReference type="EMBL" id="CRI18364.1"/>
    </source>
</evidence>
<dbReference type="NCBIfam" id="TIGR03062">
    <property type="entry name" value="pip_yhgE_Cterm"/>
    <property type="match status" value="1"/>
</dbReference>
<dbReference type="PANTHER" id="PTHR43077">
    <property type="entry name" value="TRANSPORT PERMEASE YVFS-RELATED"/>
    <property type="match status" value="1"/>
</dbReference>
<gene>
    <name evidence="9" type="ORF">BN1326_150162</name>
</gene>
<comment type="subcellular location">
    <subcellularLocation>
        <location evidence="1">Membrane</location>
        <topology evidence="1">Multi-pass membrane protein</topology>
    </subcellularLocation>
</comment>
<feature type="transmembrane region" description="Helical" evidence="7">
    <location>
        <begin position="945"/>
        <end position="967"/>
    </location>
</feature>
<dbReference type="PANTHER" id="PTHR43077:SF10">
    <property type="entry name" value="TRANSPORT PERMEASE PROTEIN"/>
    <property type="match status" value="1"/>
</dbReference>
<evidence type="ECO:0000256" key="2">
    <source>
        <dbReference type="ARBA" id="ARBA00022692"/>
    </source>
</evidence>
<dbReference type="Pfam" id="PF12698">
    <property type="entry name" value="ABC2_membrane_3"/>
    <property type="match status" value="2"/>
</dbReference>
<name>A0A7U7JRT1_9STAP</name>
<dbReference type="InterPro" id="IPR017501">
    <property type="entry name" value="Phage_infect_YhgE_C"/>
</dbReference>
<dbReference type="Proteomes" id="UP000236509">
    <property type="component" value="Unassembled WGS sequence"/>
</dbReference>
<dbReference type="GO" id="GO:0016020">
    <property type="term" value="C:membrane"/>
    <property type="evidence" value="ECO:0007669"/>
    <property type="project" value="UniProtKB-SubCell"/>
</dbReference>
<feature type="region of interest" description="Disordered" evidence="6">
    <location>
        <begin position="340"/>
        <end position="431"/>
    </location>
</feature>
<keyword evidence="5" id="KW-0175">Coiled coil</keyword>
<feature type="transmembrane region" description="Helical" evidence="7">
    <location>
        <begin position="792"/>
        <end position="811"/>
    </location>
</feature>
<evidence type="ECO:0000313" key="10">
    <source>
        <dbReference type="Proteomes" id="UP000236509"/>
    </source>
</evidence>
<proteinExistence type="predicted"/>
<dbReference type="NCBIfam" id="TIGR03061">
    <property type="entry name" value="pip_yhgE_Nterm"/>
    <property type="match status" value="1"/>
</dbReference>
<evidence type="ECO:0000256" key="6">
    <source>
        <dbReference type="SAM" id="MobiDB-lite"/>
    </source>
</evidence>
<feature type="transmembrane region" description="Helical" evidence="7">
    <location>
        <begin position="21"/>
        <end position="44"/>
    </location>
</feature>
<feature type="transmembrane region" description="Helical" evidence="7">
    <location>
        <begin position="892"/>
        <end position="911"/>
    </location>
</feature>
<dbReference type="GO" id="GO:0140359">
    <property type="term" value="F:ABC-type transporter activity"/>
    <property type="evidence" value="ECO:0007669"/>
    <property type="project" value="InterPro"/>
</dbReference>
<evidence type="ECO:0000256" key="7">
    <source>
        <dbReference type="SAM" id="Phobius"/>
    </source>
</evidence>
<organism evidence="9 10">
    <name type="scientific">Staphylococcus argenteus</name>
    <dbReference type="NCBI Taxonomy" id="985002"/>
    <lineage>
        <taxon>Bacteria</taxon>
        <taxon>Bacillati</taxon>
        <taxon>Bacillota</taxon>
        <taxon>Bacilli</taxon>
        <taxon>Bacillales</taxon>
        <taxon>Staphylococcaceae</taxon>
        <taxon>Staphylococcus</taxon>
    </lineage>
</organism>
<keyword evidence="3 7" id="KW-1133">Transmembrane helix</keyword>
<feature type="compositionally biased region" description="Polar residues" evidence="6">
    <location>
        <begin position="414"/>
        <end position="428"/>
    </location>
</feature>
<dbReference type="InterPro" id="IPR013525">
    <property type="entry name" value="ABC2_TM"/>
</dbReference>
<evidence type="ECO:0000256" key="5">
    <source>
        <dbReference type="SAM" id="Coils"/>
    </source>
</evidence>
<dbReference type="GeneID" id="66840851"/>
<accession>A0A7U7JRT1</accession>
<evidence type="ECO:0000256" key="4">
    <source>
        <dbReference type="ARBA" id="ARBA00023136"/>
    </source>
</evidence>
<feature type="compositionally biased region" description="Low complexity" evidence="6">
    <location>
        <begin position="341"/>
        <end position="398"/>
    </location>
</feature>
<sequence>MKNAFKLFRMDLKKVAKTPAVWIILAGLAILPSFYAWFNLWAMWDPYGNTGHIKVAVVNEDKGDTIRGKKINVGNTMVKSLKKNKSFDWQFVSREKADHEIKMGKYFAGIYIPSKFTHEITGTLRKQPQKADVEFKVNQKINAVASKLTDTGSSVVVEKANEQFNKTVTRALLEEANKAGLTIEENVPTINKIKNAVYSADKALPKINDFASKIVYLNNHQADLDKYANDFRDLGKYKGDILDAQKKLNEVNGAIPQLNEKAKLILALNSYMPKIEKALNFAANDVPAQFPKINQGLDIASQGIDQANGQLNDAKGFVTQVRGRVGDYQEALRRAQDINRRNQQQLPQNNAANNATLNGAPATNNEAATTPNTNNASSNNATPNTSPNGNNAPVAPAPQSTSLKKDGQSVADIKTTQVSTASENSPNINDKDIKSMDAALTESLLSLSNNLDTQAKAAQKDTQSLRNIAYGILASNNPAEFKETLDNVKSRLEYTTQYNQQFIDILKELEKNENVDLSKEIEKVNKTNNQVNAELRLVNQLSNALKNGSSGTAEATKVLDNLSKLDSSLSSLRDYIKKDLNNSLVSLSKRIMDELNKGQTALSNVQAKLNTIDQVITSGQSILKSGKKRVDQLQSVLPSIEQQYTNAIKAAQANFPTVKSDVAKAANFVRNDLPQLEQRLTNATASVNKNLPTLLNGYDQAVGLLNKNQPQAKKALSDLADFSQNKLPDVEKDLKKANKIFKKLDKEDAVDKLIDTLKNDLKKQAGIIANPINKKTVDVFPVKDYGSGMTPFYTALSVWVGALLMVSLLTVDNKHKSLEPVLTTRQIFLGKAGFFIMLGMIQALIVSVGDLFILKAGVESPVLFVLITIFCSIIFNSIVYTCVSLLGNPGKAIAIVLLVLQIAGGGGTFPIQTTPQFFQNISPYLPFTYAIDSLRETVGGIVPEILITKLIILTLFGIGFFVVGLILKPVTDPMMKRVSEKVDQSNVTE</sequence>
<feature type="transmembrane region" description="Helical" evidence="7">
    <location>
        <begin position="860"/>
        <end position="880"/>
    </location>
</feature>
<dbReference type="AlphaFoldDB" id="A0A7U7JRT1"/>
<keyword evidence="10" id="KW-1185">Reference proteome</keyword>
<dbReference type="RefSeq" id="WP_000786123.1">
    <property type="nucleotide sequence ID" value="NC_016941.1"/>
</dbReference>
<protein>
    <submittedName>
        <fullName evidence="9">Putative membrane protein</fullName>
    </submittedName>
</protein>
<comment type="caution">
    <text evidence="9">The sequence shown here is derived from an EMBL/GenBank/DDBJ whole genome shotgun (WGS) entry which is preliminary data.</text>
</comment>
<reference evidence="9 10" key="1">
    <citation type="submission" date="2015-04" db="EMBL/GenBank/DDBJ databases">
        <authorList>
            <person name="Cao L."/>
            <person name="Gao C.H."/>
        </authorList>
    </citation>
    <scope>NUCLEOTIDE SEQUENCE [LARGE SCALE GENOMIC DNA]</scope>
    <source>
        <strain evidence="9 10">SH3</strain>
    </source>
</reference>
<feature type="domain" description="ABC-2 type transporter transmembrane" evidence="8">
    <location>
        <begin position="694"/>
        <end position="965"/>
    </location>
</feature>
<evidence type="ECO:0000256" key="3">
    <source>
        <dbReference type="ARBA" id="ARBA00022989"/>
    </source>
</evidence>
<dbReference type="InterPro" id="IPR051328">
    <property type="entry name" value="T7SS_ABC-Transporter"/>
</dbReference>
<feature type="coiled-coil region" evidence="5">
    <location>
        <begin position="507"/>
        <end position="541"/>
    </location>
</feature>
<keyword evidence="2 7" id="KW-0812">Transmembrane</keyword>
<dbReference type="KEGG" id="suh:SAMSHR1132_24670"/>